<evidence type="ECO:0000313" key="1">
    <source>
        <dbReference type="EMBL" id="MCA5891829.1"/>
    </source>
</evidence>
<dbReference type="RefSeq" id="WP_225563554.1">
    <property type="nucleotide sequence ID" value="NZ_JAIXCQ010000001.1"/>
</dbReference>
<dbReference type="EMBL" id="JAIXCQ010000001">
    <property type="protein sequence ID" value="MCA5891829.1"/>
    <property type="molecule type" value="Genomic_DNA"/>
</dbReference>
<proteinExistence type="predicted"/>
<reference evidence="1 2" key="1">
    <citation type="submission" date="2021-09" db="EMBL/GenBank/DDBJ databases">
        <title>Isoptericola luteus sp. nov., a novel bacterium isolated from Harbin, the capital city of Heilongjiang province.</title>
        <authorList>
            <person name="Li J."/>
        </authorList>
    </citation>
    <scope>NUCLEOTIDE SEQUENCE [LARGE SCALE GENOMIC DNA]</scope>
    <source>
        <strain evidence="1 2">NEAU-Y5</strain>
    </source>
</reference>
<gene>
    <name evidence="1" type="ORF">LEP48_00500</name>
</gene>
<name>A0ABS7ZDC7_9MICO</name>
<keyword evidence="2" id="KW-1185">Reference proteome</keyword>
<organism evidence="1 2">
    <name type="scientific">Isoptericola luteus</name>
    <dbReference type="NCBI Taxonomy" id="2879484"/>
    <lineage>
        <taxon>Bacteria</taxon>
        <taxon>Bacillati</taxon>
        <taxon>Actinomycetota</taxon>
        <taxon>Actinomycetes</taxon>
        <taxon>Micrococcales</taxon>
        <taxon>Promicromonosporaceae</taxon>
        <taxon>Isoptericola</taxon>
    </lineage>
</organism>
<sequence length="292" mass="29998">MTGSLATTRTDLGFLRRRRPVRAAIPAPAAPTPAALELSAPELPAPEVSATSSLASALPPAPKPLAAAPALTTPHLPPAPKPLMAAAPAVPPAAVRRPTRPPLPAPLVGVPSLAAGEHRRLSEDDPLAMLPRAASGLGALECRVVSTAASELAVAYEVRGIQGVLTTGTPRHGPGATHPRVSRRDDHVSVDLGHLDEITRFAVLVRGAEGTLVTTTATGARVDVELSGDRLGVALTGHVARGCLVLRAEGGHGIRGTLRDVVSAYGYDAIAWASAEVPLPPNHTHPHEGIPR</sequence>
<protein>
    <submittedName>
        <fullName evidence="1">Uncharacterized protein</fullName>
    </submittedName>
</protein>
<dbReference type="Proteomes" id="UP001319870">
    <property type="component" value="Unassembled WGS sequence"/>
</dbReference>
<evidence type="ECO:0000313" key="2">
    <source>
        <dbReference type="Proteomes" id="UP001319870"/>
    </source>
</evidence>
<accession>A0ABS7ZDC7</accession>
<comment type="caution">
    <text evidence="1">The sequence shown here is derived from an EMBL/GenBank/DDBJ whole genome shotgun (WGS) entry which is preliminary data.</text>
</comment>